<accession>A0ABW8NMT9</accession>
<keyword evidence="1" id="KW-0732">Signal</keyword>
<sequence>MKTRSLMAGFATSVATLILSSVVNGADLPGKGIRVQAFHSPIAEEKFQTVIVNKALAKLGYDIKPIKEVDYSVGYTAIANGDLTYTTVNWYPLHNTMYKNAGGDEKFYRQGTYINGAAQGYLIDKKTAEKYGISKITDLKDPKLAQLFDTNGDGKADLAGCNAGWGCEGVIEYQLDVFKLRDRISHNQGQYAAIISDTIARYNEGKPVLYYTWTPYWVSGKLIPGRDVVWLEVPYSANPNGTDTRLANGKDYGFDINAERIVANKTWTENNPAAAKLFAVMKLPINAVSAENRMIANGDDSVADIERHADLWIKANQKTFDGWVKTALAAAE</sequence>
<dbReference type="Pfam" id="PF04069">
    <property type="entry name" value="OpuAC"/>
    <property type="match status" value="1"/>
</dbReference>
<gene>
    <name evidence="3" type="primary">proX</name>
    <name evidence="3" type="ORF">WG929_18000</name>
</gene>
<proteinExistence type="predicted"/>
<dbReference type="RefSeq" id="WP_369857930.1">
    <property type="nucleotide sequence ID" value="NZ_JBBKTX010000028.1"/>
</dbReference>
<feature type="domain" description="ABC-type glycine betaine transport system substrate-binding" evidence="2">
    <location>
        <begin position="41"/>
        <end position="314"/>
    </location>
</feature>
<reference evidence="3 4" key="1">
    <citation type="submission" date="2024-03" db="EMBL/GenBank/DDBJ databases">
        <title>High-quality draft genome sequence of Oceanobacter sp. wDCs-4.</title>
        <authorList>
            <person name="Dong C."/>
        </authorList>
    </citation>
    <scope>NUCLEOTIDE SEQUENCE [LARGE SCALE GENOMIC DNA]</scope>
    <source>
        <strain evidence="4">wDCs-4</strain>
    </source>
</reference>
<dbReference type="InterPro" id="IPR007210">
    <property type="entry name" value="ABC_Gly_betaine_transp_sub-bd"/>
</dbReference>
<dbReference type="Gene3D" id="3.40.190.100">
    <property type="entry name" value="Glycine betaine-binding periplasmic protein, domain 2"/>
    <property type="match status" value="1"/>
</dbReference>
<dbReference type="SUPFAM" id="SSF53850">
    <property type="entry name" value="Periplasmic binding protein-like II"/>
    <property type="match status" value="1"/>
</dbReference>
<evidence type="ECO:0000313" key="4">
    <source>
        <dbReference type="Proteomes" id="UP001620597"/>
    </source>
</evidence>
<evidence type="ECO:0000313" key="3">
    <source>
        <dbReference type="EMBL" id="MFK4754303.1"/>
    </source>
</evidence>
<dbReference type="NCBIfam" id="NF008334">
    <property type="entry name" value="PRK11119.1"/>
    <property type="match status" value="1"/>
</dbReference>
<keyword evidence="4" id="KW-1185">Reference proteome</keyword>
<dbReference type="CDD" id="cd13638">
    <property type="entry name" value="PBP2_EcProx_like"/>
    <property type="match status" value="1"/>
</dbReference>
<organism evidence="3 4">
    <name type="scientific">Oceanobacter antarcticus</name>
    <dbReference type="NCBI Taxonomy" id="3133425"/>
    <lineage>
        <taxon>Bacteria</taxon>
        <taxon>Pseudomonadati</taxon>
        <taxon>Pseudomonadota</taxon>
        <taxon>Gammaproteobacteria</taxon>
        <taxon>Oceanospirillales</taxon>
        <taxon>Oceanospirillaceae</taxon>
        <taxon>Oceanobacter</taxon>
    </lineage>
</organism>
<dbReference type="Proteomes" id="UP001620597">
    <property type="component" value="Unassembled WGS sequence"/>
</dbReference>
<dbReference type="EMBL" id="JBBKTX010000028">
    <property type="protein sequence ID" value="MFK4754303.1"/>
    <property type="molecule type" value="Genomic_DNA"/>
</dbReference>
<feature type="signal peptide" evidence="1">
    <location>
        <begin position="1"/>
        <end position="25"/>
    </location>
</feature>
<dbReference type="Gene3D" id="3.40.190.10">
    <property type="entry name" value="Periplasmic binding protein-like II"/>
    <property type="match status" value="1"/>
</dbReference>
<evidence type="ECO:0000256" key="1">
    <source>
        <dbReference type="SAM" id="SignalP"/>
    </source>
</evidence>
<evidence type="ECO:0000259" key="2">
    <source>
        <dbReference type="Pfam" id="PF04069"/>
    </source>
</evidence>
<name>A0ABW8NMT9_9GAMM</name>
<feature type="chain" id="PRO_5046874777" evidence="1">
    <location>
        <begin position="26"/>
        <end position="332"/>
    </location>
</feature>
<comment type="caution">
    <text evidence="3">The sequence shown here is derived from an EMBL/GenBank/DDBJ whole genome shotgun (WGS) entry which is preliminary data.</text>
</comment>
<protein>
    <submittedName>
        <fullName evidence="3">Glycine betaine/L-proline ABC transporter substrate-binding protein ProX</fullName>
    </submittedName>
</protein>